<dbReference type="Pfam" id="PF13960">
    <property type="entry name" value="DUF4218"/>
    <property type="match status" value="1"/>
</dbReference>
<dbReference type="Proteomes" id="UP000237105">
    <property type="component" value="Unassembled WGS sequence"/>
</dbReference>
<proteinExistence type="predicted"/>
<organism evidence="2 3">
    <name type="scientific">Parasponia andersonii</name>
    <name type="common">Sponia andersonii</name>
    <dbReference type="NCBI Taxonomy" id="3476"/>
    <lineage>
        <taxon>Eukaryota</taxon>
        <taxon>Viridiplantae</taxon>
        <taxon>Streptophyta</taxon>
        <taxon>Embryophyta</taxon>
        <taxon>Tracheophyta</taxon>
        <taxon>Spermatophyta</taxon>
        <taxon>Magnoliopsida</taxon>
        <taxon>eudicotyledons</taxon>
        <taxon>Gunneridae</taxon>
        <taxon>Pentapetalae</taxon>
        <taxon>rosids</taxon>
        <taxon>fabids</taxon>
        <taxon>Rosales</taxon>
        <taxon>Cannabaceae</taxon>
        <taxon>Parasponia</taxon>
    </lineage>
</organism>
<accession>A0A2P5CNM8</accession>
<keyword evidence="3" id="KW-1185">Reference proteome</keyword>
<evidence type="ECO:0000259" key="1">
    <source>
        <dbReference type="Pfam" id="PF13960"/>
    </source>
</evidence>
<feature type="non-terminal residue" evidence="2">
    <location>
        <position position="85"/>
    </location>
</feature>
<dbReference type="OrthoDB" id="1919442at2759"/>
<name>A0A2P5CNM8_PARAD</name>
<sequence length="85" mass="9498">SISEAYVVTEALTFCSMYLRGVKTRINRSNCNEIAVDAQPNHILSVFNSVGHPLGKKDITILNPSDPLKAELYIMNNCPEVQKYL</sequence>
<protein>
    <recommendedName>
        <fullName evidence="1">DUF4218 domain-containing protein</fullName>
    </recommendedName>
</protein>
<comment type="caution">
    <text evidence="2">The sequence shown here is derived from an EMBL/GenBank/DDBJ whole genome shotgun (WGS) entry which is preliminary data.</text>
</comment>
<dbReference type="EMBL" id="JXTB01000111">
    <property type="protein sequence ID" value="PON62616.1"/>
    <property type="molecule type" value="Genomic_DNA"/>
</dbReference>
<feature type="non-terminal residue" evidence="2">
    <location>
        <position position="1"/>
    </location>
</feature>
<gene>
    <name evidence="2" type="ORF">PanWU01x14_137310</name>
</gene>
<feature type="domain" description="DUF4218" evidence="1">
    <location>
        <begin position="1"/>
        <end position="32"/>
    </location>
</feature>
<dbReference type="AlphaFoldDB" id="A0A2P5CNM8"/>
<reference evidence="3" key="1">
    <citation type="submission" date="2016-06" db="EMBL/GenBank/DDBJ databases">
        <title>Parallel loss of symbiosis genes in relatives of nitrogen-fixing non-legume Parasponia.</title>
        <authorList>
            <person name="Van Velzen R."/>
            <person name="Holmer R."/>
            <person name="Bu F."/>
            <person name="Rutten L."/>
            <person name="Van Zeijl A."/>
            <person name="Liu W."/>
            <person name="Santuari L."/>
            <person name="Cao Q."/>
            <person name="Sharma T."/>
            <person name="Shen D."/>
            <person name="Roswanjaya Y."/>
            <person name="Wardhani T."/>
            <person name="Kalhor M.S."/>
            <person name="Jansen J."/>
            <person name="Van den Hoogen J."/>
            <person name="Gungor B."/>
            <person name="Hartog M."/>
            <person name="Hontelez J."/>
            <person name="Verver J."/>
            <person name="Yang W.-C."/>
            <person name="Schijlen E."/>
            <person name="Repin R."/>
            <person name="Schilthuizen M."/>
            <person name="Schranz E."/>
            <person name="Heidstra R."/>
            <person name="Miyata K."/>
            <person name="Fedorova E."/>
            <person name="Kohlen W."/>
            <person name="Bisseling T."/>
            <person name="Smit S."/>
            <person name="Geurts R."/>
        </authorList>
    </citation>
    <scope>NUCLEOTIDE SEQUENCE [LARGE SCALE GENOMIC DNA]</scope>
    <source>
        <strain evidence="3">cv. WU1-14</strain>
    </source>
</reference>
<evidence type="ECO:0000313" key="2">
    <source>
        <dbReference type="EMBL" id="PON62616.1"/>
    </source>
</evidence>
<dbReference type="PANTHER" id="PTHR48451">
    <property type="entry name" value="DUF4218 DOMAIN-CONTAINING PROTEIN"/>
    <property type="match status" value="1"/>
</dbReference>
<dbReference type="InterPro" id="IPR025452">
    <property type="entry name" value="DUF4218"/>
</dbReference>
<evidence type="ECO:0000313" key="3">
    <source>
        <dbReference type="Proteomes" id="UP000237105"/>
    </source>
</evidence>
<dbReference type="PANTHER" id="PTHR48451:SF1">
    <property type="entry name" value="DUF4218 DOMAIN-CONTAINING PROTEIN"/>
    <property type="match status" value="1"/>
</dbReference>